<comment type="caution">
    <text evidence="1">The sequence shown here is derived from an EMBL/GenBank/DDBJ whole genome shotgun (WGS) entry which is preliminary data.</text>
</comment>
<protein>
    <submittedName>
        <fullName evidence="1">Uncharacterized protein</fullName>
    </submittedName>
</protein>
<dbReference type="EMBL" id="MU155894">
    <property type="protein sequence ID" value="KAF9470646.1"/>
    <property type="molecule type" value="Genomic_DNA"/>
</dbReference>
<organism evidence="1 2">
    <name type="scientific">Pholiota conissans</name>
    <dbReference type="NCBI Taxonomy" id="109636"/>
    <lineage>
        <taxon>Eukaryota</taxon>
        <taxon>Fungi</taxon>
        <taxon>Dikarya</taxon>
        <taxon>Basidiomycota</taxon>
        <taxon>Agaricomycotina</taxon>
        <taxon>Agaricomycetes</taxon>
        <taxon>Agaricomycetidae</taxon>
        <taxon>Agaricales</taxon>
        <taxon>Agaricineae</taxon>
        <taxon>Strophariaceae</taxon>
        <taxon>Pholiota</taxon>
    </lineage>
</organism>
<accession>A0A9P6CL27</accession>
<gene>
    <name evidence="1" type="ORF">BDN70DRAFT_888900</name>
</gene>
<sequence>MMRSFHAYTLDTILMFGDIGSKIRFWNVVLNGNRSIEAKVGKSPLQVKAVTTNGPANVNAHPSFQGKIQLSTKDSEPELYENSGVVVYSSGEGRARQAEYISVRLIGGG</sequence>
<evidence type="ECO:0000313" key="2">
    <source>
        <dbReference type="Proteomes" id="UP000807469"/>
    </source>
</evidence>
<reference evidence="1" key="1">
    <citation type="submission" date="2020-11" db="EMBL/GenBank/DDBJ databases">
        <authorList>
            <consortium name="DOE Joint Genome Institute"/>
            <person name="Ahrendt S."/>
            <person name="Riley R."/>
            <person name="Andreopoulos W."/>
            <person name="Labutti K."/>
            <person name="Pangilinan J."/>
            <person name="Ruiz-Duenas F.J."/>
            <person name="Barrasa J.M."/>
            <person name="Sanchez-Garcia M."/>
            <person name="Camarero S."/>
            <person name="Miyauchi S."/>
            <person name="Serrano A."/>
            <person name="Linde D."/>
            <person name="Babiker R."/>
            <person name="Drula E."/>
            <person name="Ayuso-Fernandez I."/>
            <person name="Pacheco R."/>
            <person name="Padilla G."/>
            <person name="Ferreira P."/>
            <person name="Barriuso J."/>
            <person name="Kellner H."/>
            <person name="Castanera R."/>
            <person name="Alfaro M."/>
            <person name="Ramirez L."/>
            <person name="Pisabarro A.G."/>
            <person name="Kuo A."/>
            <person name="Tritt A."/>
            <person name="Lipzen A."/>
            <person name="He G."/>
            <person name="Yan M."/>
            <person name="Ng V."/>
            <person name="Cullen D."/>
            <person name="Martin F."/>
            <person name="Rosso M.-N."/>
            <person name="Henrissat B."/>
            <person name="Hibbett D."/>
            <person name="Martinez A.T."/>
            <person name="Grigoriev I.V."/>
        </authorList>
    </citation>
    <scope>NUCLEOTIDE SEQUENCE</scope>
    <source>
        <strain evidence="1">CIRM-BRFM 674</strain>
    </source>
</reference>
<name>A0A9P6CL27_9AGAR</name>
<keyword evidence="2" id="KW-1185">Reference proteome</keyword>
<dbReference type="Proteomes" id="UP000807469">
    <property type="component" value="Unassembled WGS sequence"/>
</dbReference>
<dbReference type="AlphaFoldDB" id="A0A9P6CL27"/>
<evidence type="ECO:0000313" key="1">
    <source>
        <dbReference type="EMBL" id="KAF9470646.1"/>
    </source>
</evidence>
<dbReference type="OrthoDB" id="5570013at2759"/>
<proteinExistence type="predicted"/>